<reference evidence="1 2" key="1">
    <citation type="journal article" date="2018" name="Sci. Rep.">
        <title>Genomic signatures of local adaptation to the degree of environmental predictability in rotifers.</title>
        <authorList>
            <person name="Franch-Gras L."/>
            <person name="Hahn C."/>
            <person name="Garcia-Roger E.M."/>
            <person name="Carmona M.J."/>
            <person name="Serra M."/>
            <person name="Gomez A."/>
        </authorList>
    </citation>
    <scope>NUCLEOTIDE SEQUENCE [LARGE SCALE GENOMIC DNA]</scope>
    <source>
        <strain evidence="1">HYR1</strain>
    </source>
</reference>
<evidence type="ECO:0000313" key="2">
    <source>
        <dbReference type="Proteomes" id="UP000276133"/>
    </source>
</evidence>
<organism evidence="1 2">
    <name type="scientific">Brachionus plicatilis</name>
    <name type="common">Marine rotifer</name>
    <name type="synonym">Brachionus muelleri</name>
    <dbReference type="NCBI Taxonomy" id="10195"/>
    <lineage>
        <taxon>Eukaryota</taxon>
        <taxon>Metazoa</taxon>
        <taxon>Spiralia</taxon>
        <taxon>Gnathifera</taxon>
        <taxon>Rotifera</taxon>
        <taxon>Eurotatoria</taxon>
        <taxon>Monogononta</taxon>
        <taxon>Pseudotrocha</taxon>
        <taxon>Ploima</taxon>
        <taxon>Brachionidae</taxon>
        <taxon>Brachionus</taxon>
    </lineage>
</organism>
<dbReference type="AlphaFoldDB" id="A0A3M7RX96"/>
<keyword evidence="2" id="KW-1185">Reference proteome</keyword>
<name>A0A3M7RX96_BRAPC</name>
<dbReference type="EMBL" id="REGN01002435">
    <property type="protein sequence ID" value="RNA28102.1"/>
    <property type="molecule type" value="Genomic_DNA"/>
</dbReference>
<dbReference type="Proteomes" id="UP000276133">
    <property type="component" value="Unassembled WGS sequence"/>
</dbReference>
<protein>
    <submittedName>
        <fullName evidence="1">Uncharacterized protein</fullName>
    </submittedName>
</protein>
<comment type="caution">
    <text evidence="1">The sequence shown here is derived from an EMBL/GenBank/DDBJ whole genome shotgun (WGS) entry which is preliminary data.</text>
</comment>
<evidence type="ECO:0000313" key="1">
    <source>
        <dbReference type="EMBL" id="RNA28102.1"/>
    </source>
</evidence>
<accession>A0A3M7RX96</accession>
<sequence>MSCYNFCIGLFPRHTCPKLVDRFEESSSTPSSVDICDTVQFQQLIQSQLQISALVSYPDGFCSITSGAIQQGVPTKFCSSKIEKQKSGLTGEYDHLHEMAIDASSRTPLLVIIFFIRNFRISNKDPPSNRRITSHSSSPTTNDCRLNICCRSSTYYFLEFVFVLAIRINKFQRARLIPQKISVNIIFSFNENYNETQEFWNIFLMRH</sequence>
<proteinExistence type="predicted"/>
<gene>
    <name evidence="1" type="ORF">BpHYR1_009812</name>
</gene>